<evidence type="ECO:0000313" key="5">
    <source>
        <dbReference type="Proteomes" id="UP000175691"/>
    </source>
</evidence>
<dbReference type="PROSITE" id="PS50883">
    <property type="entry name" value="EAL"/>
    <property type="match status" value="1"/>
</dbReference>
<dbReference type="OrthoDB" id="9816034at2"/>
<dbReference type="STRING" id="1656094.BFC18_15675"/>
<feature type="domain" description="Response regulatory" evidence="2">
    <location>
        <begin position="15"/>
        <end position="130"/>
    </location>
</feature>
<dbReference type="Gene3D" id="3.40.50.2300">
    <property type="match status" value="1"/>
</dbReference>
<evidence type="ECO:0008006" key="6">
    <source>
        <dbReference type="Google" id="ProtNLM"/>
    </source>
</evidence>
<sequence>MSATNTAVTQLHKLELLIVDDEPSVVRSLKRAIRPSGYVIHTAGSGQEAMKVLANNNVAVVLTDHRMPGMSGAELLKYINQFYPQTITLMLSGESDFNMAVGLLNNGLANKYFTKPWNTGQLVNEIDQAFAFYKGRRELGWQRRIEELSSQVEEQSALPDASNVVNIDASAAVVAVKLVNMDDVSYSHGESTMAALIEEVDKIIFETAENAFNMKSDEFGLFTFQLRQTDEAELQSWCAMLRRKLQRTYSINKRAVYCQVGVGFRVLGKSPVDFNTLVKNLELTILREMHSSNVSNLDDDAIERYQRQQHIRADVQRALDDNQFKLAFQPKVTLKTGMVEGAEVLLRWQHHQLGWVPPAEFVRLAELDGQIEAIGEWVLRQGVRNASELIRLNPDIKRISMNVSAKQLQNHRIVQILKDEIELYALDPASLELEITETAIATNSEYVHGLLWQLKLLGVKIAIDDFGAGFTSMSYLAKLPVDVLKLDKSLVDNIDYEVNKRELVKSLIDACKRLNIETIAEGVETEEVLRVLQHIGCEQVQGFYFSKAVPRIELEKIVIKQPFTSMI</sequence>
<feature type="modified residue" description="4-aspartylphosphate" evidence="1">
    <location>
        <position position="64"/>
    </location>
</feature>
<organism evidence="4 5">
    <name type="scientific">Alteromonas confluentis</name>
    <dbReference type="NCBI Taxonomy" id="1656094"/>
    <lineage>
        <taxon>Bacteria</taxon>
        <taxon>Pseudomonadati</taxon>
        <taxon>Pseudomonadota</taxon>
        <taxon>Gammaproteobacteria</taxon>
        <taxon>Alteromonadales</taxon>
        <taxon>Alteromonadaceae</taxon>
        <taxon>Alteromonas/Salinimonas group</taxon>
        <taxon>Alteromonas</taxon>
    </lineage>
</organism>
<dbReference type="SUPFAM" id="SSF141868">
    <property type="entry name" value="EAL domain-like"/>
    <property type="match status" value="1"/>
</dbReference>
<reference evidence="4 5" key="1">
    <citation type="submission" date="2016-08" db="EMBL/GenBank/DDBJ databases">
        <authorList>
            <person name="Seilhamer J.J."/>
        </authorList>
    </citation>
    <scope>NUCLEOTIDE SEQUENCE [LARGE SCALE GENOMIC DNA]</scope>
    <source>
        <strain evidence="4 5">KCTC 42603</strain>
    </source>
</reference>
<proteinExistence type="predicted"/>
<dbReference type="Proteomes" id="UP000175691">
    <property type="component" value="Unassembled WGS sequence"/>
</dbReference>
<keyword evidence="5" id="KW-1185">Reference proteome</keyword>
<evidence type="ECO:0000259" key="3">
    <source>
        <dbReference type="PROSITE" id="PS50883"/>
    </source>
</evidence>
<evidence type="ECO:0000259" key="2">
    <source>
        <dbReference type="PROSITE" id="PS50110"/>
    </source>
</evidence>
<accession>A0A1E7Z914</accession>
<comment type="caution">
    <text evidence="4">The sequence shown here is derived from an EMBL/GenBank/DDBJ whole genome shotgun (WGS) entry which is preliminary data.</text>
</comment>
<feature type="domain" description="EAL" evidence="3">
    <location>
        <begin position="308"/>
        <end position="562"/>
    </location>
</feature>
<gene>
    <name evidence="4" type="ORF">BFC18_15675</name>
</gene>
<dbReference type="RefSeq" id="WP_070126264.1">
    <property type="nucleotide sequence ID" value="NZ_MDHN01000032.1"/>
</dbReference>
<dbReference type="InterPro" id="IPR050706">
    <property type="entry name" value="Cyclic-di-GMP_PDE-like"/>
</dbReference>
<protein>
    <recommendedName>
        <fullName evidence="6">Diguanylate cyclase</fullName>
    </recommendedName>
</protein>
<dbReference type="Pfam" id="PF00072">
    <property type="entry name" value="Response_reg"/>
    <property type="match status" value="1"/>
</dbReference>
<dbReference type="Gene3D" id="3.20.20.450">
    <property type="entry name" value="EAL domain"/>
    <property type="match status" value="1"/>
</dbReference>
<evidence type="ECO:0000256" key="1">
    <source>
        <dbReference type="PROSITE-ProRule" id="PRU00169"/>
    </source>
</evidence>
<dbReference type="InterPro" id="IPR001633">
    <property type="entry name" value="EAL_dom"/>
</dbReference>
<dbReference type="EMBL" id="MDHN01000032">
    <property type="protein sequence ID" value="OFC70016.1"/>
    <property type="molecule type" value="Genomic_DNA"/>
</dbReference>
<dbReference type="SMART" id="SM00448">
    <property type="entry name" value="REC"/>
    <property type="match status" value="1"/>
</dbReference>
<dbReference type="InterPro" id="IPR011006">
    <property type="entry name" value="CheY-like_superfamily"/>
</dbReference>
<name>A0A1E7Z914_9ALTE</name>
<dbReference type="SMART" id="SM00052">
    <property type="entry name" value="EAL"/>
    <property type="match status" value="1"/>
</dbReference>
<dbReference type="PROSITE" id="PS50110">
    <property type="entry name" value="RESPONSE_REGULATORY"/>
    <property type="match status" value="1"/>
</dbReference>
<dbReference type="GO" id="GO:0071111">
    <property type="term" value="F:cyclic-guanylate-specific phosphodiesterase activity"/>
    <property type="evidence" value="ECO:0007669"/>
    <property type="project" value="InterPro"/>
</dbReference>
<dbReference type="SUPFAM" id="SSF52172">
    <property type="entry name" value="CheY-like"/>
    <property type="match status" value="1"/>
</dbReference>
<keyword evidence="1" id="KW-0597">Phosphoprotein</keyword>
<dbReference type="GO" id="GO:0000160">
    <property type="term" value="P:phosphorelay signal transduction system"/>
    <property type="evidence" value="ECO:0007669"/>
    <property type="project" value="InterPro"/>
</dbReference>
<dbReference type="CDD" id="cd01948">
    <property type="entry name" value="EAL"/>
    <property type="match status" value="1"/>
</dbReference>
<dbReference type="AlphaFoldDB" id="A0A1E7Z914"/>
<dbReference type="PANTHER" id="PTHR33121">
    <property type="entry name" value="CYCLIC DI-GMP PHOSPHODIESTERASE PDEF"/>
    <property type="match status" value="1"/>
</dbReference>
<dbReference type="InterPro" id="IPR043128">
    <property type="entry name" value="Rev_trsase/Diguanyl_cyclase"/>
</dbReference>
<dbReference type="Pfam" id="PF00563">
    <property type="entry name" value="EAL"/>
    <property type="match status" value="1"/>
</dbReference>
<dbReference type="Gene3D" id="3.30.70.270">
    <property type="match status" value="1"/>
</dbReference>
<dbReference type="InterPro" id="IPR001789">
    <property type="entry name" value="Sig_transdc_resp-reg_receiver"/>
</dbReference>
<evidence type="ECO:0000313" key="4">
    <source>
        <dbReference type="EMBL" id="OFC70016.1"/>
    </source>
</evidence>
<dbReference type="InterPro" id="IPR035919">
    <property type="entry name" value="EAL_sf"/>
</dbReference>
<dbReference type="CDD" id="cd17569">
    <property type="entry name" value="REC_HupR-like"/>
    <property type="match status" value="1"/>
</dbReference>
<dbReference type="PANTHER" id="PTHR33121:SF70">
    <property type="entry name" value="SIGNALING PROTEIN YKOW"/>
    <property type="match status" value="1"/>
</dbReference>